<gene>
    <name evidence="1" type="ORF">RhiirA4_420753</name>
</gene>
<dbReference type="VEuPathDB" id="FungiDB:FUN_009513"/>
<protein>
    <submittedName>
        <fullName evidence="1">Uncharacterized protein</fullName>
    </submittedName>
</protein>
<name>A0A2I1GJ03_9GLOM</name>
<organism evidence="1 2">
    <name type="scientific">Rhizophagus irregularis</name>
    <dbReference type="NCBI Taxonomy" id="588596"/>
    <lineage>
        <taxon>Eukaryota</taxon>
        <taxon>Fungi</taxon>
        <taxon>Fungi incertae sedis</taxon>
        <taxon>Mucoromycota</taxon>
        <taxon>Glomeromycotina</taxon>
        <taxon>Glomeromycetes</taxon>
        <taxon>Glomerales</taxon>
        <taxon>Glomeraceae</taxon>
        <taxon>Rhizophagus</taxon>
    </lineage>
</organism>
<keyword evidence="2" id="KW-1185">Reference proteome</keyword>
<dbReference type="Proteomes" id="UP000234323">
    <property type="component" value="Unassembled WGS sequence"/>
</dbReference>
<dbReference type="AlphaFoldDB" id="A0A2I1GJ03"/>
<evidence type="ECO:0000313" key="2">
    <source>
        <dbReference type="Proteomes" id="UP000234323"/>
    </source>
</evidence>
<evidence type="ECO:0000313" key="1">
    <source>
        <dbReference type="EMBL" id="PKY46605.1"/>
    </source>
</evidence>
<proteinExistence type="predicted"/>
<reference evidence="1 2" key="1">
    <citation type="submission" date="2015-10" db="EMBL/GenBank/DDBJ databases">
        <title>Genome analyses suggest a sexual origin of heterokaryosis in a supposedly ancient asexual fungus.</title>
        <authorList>
            <person name="Ropars J."/>
            <person name="Sedzielewska K."/>
            <person name="Noel J."/>
            <person name="Charron P."/>
            <person name="Farinelli L."/>
            <person name="Marton T."/>
            <person name="Kruger M."/>
            <person name="Pelin A."/>
            <person name="Brachmann A."/>
            <person name="Corradi N."/>
        </authorList>
    </citation>
    <scope>NUCLEOTIDE SEQUENCE [LARGE SCALE GENOMIC DNA]</scope>
    <source>
        <strain evidence="1 2">A4</strain>
    </source>
</reference>
<dbReference type="EMBL" id="LLXI01000466">
    <property type="protein sequence ID" value="PKY46605.1"/>
    <property type="molecule type" value="Genomic_DNA"/>
</dbReference>
<sequence>MMEETNKIVQTTAEKSVEISEETIQWYSDIQKSYVEEYLGSFHEIFEEYLLEITKLKTIKAFAEWEKREFGPLTITGSGGTKPERLNIKKEVTEVSSGLYLVVLFVIKWGAEQVKTILERVLRNREDYDRIGQELDDSKSTCDHLETVID</sequence>
<dbReference type="OrthoDB" id="2459994at2759"/>
<comment type="caution">
    <text evidence="1">The sequence shown here is derived from an EMBL/GenBank/DDBJ whole genome shotgun (WGS) entry which is preliminary data.</text>
</comment>
<accession>A0A2I1GJ03</accession>